<gene>
    <name evidence="1" type="ORF">F7R13_22320</name>
</gene>
<dbReference type="RefSeq" id="WP_151006177.1">
    <property type="nucleotide sequence ID" value="NZ_VZOL01000376.1"/>
</dbReference>
<feature type="non-terminal residue" evidence="1">
    <location>
        <position position="75"/>
    </location>
</feature>
<dbReference type="AlphaFoldDB" id="A0A6L3NC52"/>
<dbReference type="InterPro" id="IPR002347">
    <property type="entry name" value="SDR_fam"/>
</dbReference>
<reference evidence="1 2" key="1">
    <citation type="submission" date="2019-09" db="EMBL/GenBank/DDBJ databases">
        <title>Draft genome sequences of 48 bacterial type strains from the CCUG.</title>
        <authorList>
            <person name="Tunovic T."/>
            <person name="Pineiro-Iglesias B."/>
            <person name="Unosson C."/>
            <person name="Inganas E."/>
            <person name="Ohlen M."/>
            <person name="Cardew S."/>
            <person name="Jensie-Markopoulos S."/>
            <person name="Salva-Serra F."/>
            <person name="Jaen-Luchoro D."/>
            <person name="Karlsson R."/>
            <person name="Svensson-Stadler L."/>
            <person name="Chun J."/>
            <person name="Moore E."/>
        </authorList>
    </citation>
    <scope>NUCLEOTIDE SEQUENCE [LARGE SCALE GENOMIC DNA]</scope>
    <source>
        <strain evidence="1 2">CCUG 65687</strain>
    </source>
</reference>
<protein>
    <submittedName>
        <fullName evidence="1">SDR family NAD(P)-dependent oxidoreductase</fullName>
    </submittedName>
</protein>
<dbReference type="EMBL" id="VZOL01000376">
    <property type="protein sequence ID" value="KAB0661186.1"/>
    <property type="molecule type" value="Genomic_DNA"/>
</dbReference>
<sequence>MKTVLIVGASRGLGREFVRQYRRDGWNVIATARDDASLAALRGLGAHAHALDIARPEQIAALGWQLDGERLDAAV</sequence>
<dbReference type="SUPFAM" id="SSF51735">
    <property type="entry name" value="NAD(P)-binding Rossmann-fold domains"/>
    <property type="match status" value="1"/>
</dbReference>
<accession>A0A6L3NC52</accession>
<dbReference type="InterPro" id="IPR036291">
    <property type="entry name" value="NAD(P)-bd_dom_sf"/>
</dbReference>
<dbReference type="Gene3D" id="3.40.50.720">
    <property type="entry name" value="NAD(P)-binding Rossmann-like Domain"/>
    <property type="match status" value="1"/>
</dbReference>
<organism evidence="1 2">
    <name type="scientific">Burkholderia territorii</name>
    <dbReference type="NCBI Taxonomy" id="1503055"/>
    <lineage>
        <taxon>Bacteria</taxon>
        <taxon>Pseudomonadati</taxon>
        <taxon>Pseudomonadota</taxon>
        <taxon>Betaproteobacteria</taxon>
        <taxon>Burkholderiales</taxon>
        <taxon>Burkholderiaceae</taxon>
        <taxon>Burkholderia</taxon>
        <taxon>Burkholderia cepacia complex</taxon>
    </lineage>
</organism>
<dbReference type="Pfam" id="PF00106">
    <property type="entry name" value="adh_short"/>
    <property type="match status" value="1"/>
</dbReference>
<comment type="caution">
    <text evidence="1">The sequence shown here is derived from an EMBL/GenBank/DDBJ whole genome shotgun (WGS) entry which is preliminary data.</text>
</comment>
<evidence type="ECO:0000313" key="1">
    <source>
        <dbReference type="EMBL" id="KAB0661186.1"/>
    </source>
</evidence>
<proteinExistence type="predicted"/>
<dbReference type="InterPro" id="IPR052184">
    <property type="entry name" value="SDR_enzymes"/>
</dbReference>
<dbReference type="GO" id="GO:0016616">
    <property type="term" value="F:oxidoreductase activity, acting on the CH-OH group of donors, NAD or NADP as acceptor"/>
    <property type="evidence" value="ECO:0007669"/>
    <property type="project" value="TreeGrafter"/>
</dbReference>
<dbReference type="PANTHER" id="PTHR45458">
    <property type="entry name" value="SHORT-CHAIN DEHYDROGENASE/REDUCTASE SDR"/>
    <property type="match status" value="1"/>
</dbReference>
<dbReference type="PANTHER" id="PTHR45458:SF1">
    <property type="entry name" value="SHORT CHAIN DEHYDROGENASE"/>
    <property type="match status" value="1"/>
</dbReference>
<dbReference type="Proteomes" id="UP000473571">
    <property type="component" value="Unassembled WGS sequence"/>
</dbReference>
<evidence type="ECO:0000313" key="2">
    <source>
        <dbReference type="Proteomes" id="UP000473571"/>
    </source>
</evidence>
<name>A0A6L3NC52_9BURK</name>